<keyword evidence="2" id="KW-1185">Reference proteome</keyword>
<reference evidence="2" key="1">
    <citation type="journal article" date="2019" name="Int. J. Syst. Evol. Microbiol.">
        <title>The Global Catalogue of Microorganisms (GCM) 10K type strain sequencing project: providing services to taxonomists for standard genome sequencing and annotation.</title>
        <authorList>
            <consortium name="The Broad Institute Genomics Platform"/>
            <consortium name="The Broad Institute Genome Sequencing Center for Infectious Disease"/>
            <person name="Wu L."/>
            <person name="Ma J."/>
        </authorList>
    </citation>
    <scope>NUCLEOTIDE SEQUENCE [LARGE SCALE GENOMIC DNA]</scope>
    <source>
        <strain evidence="2">NBRC 112416</strain>
    </source>
</reference>
<accession>A0ABQ5W6D4</accession>
<organism evidence="1 2">
    <name type="scientific">Devosia nitrariae</name>
    <dbReference type="NCBI Taxonomy" id="2071872"/>
    <lineage>
        <taxon>Bacteria</taxon>
        <taxon>Pseudomonadati</taxon>
        <taxon>Pseudomonadota</taxon>
        <taxon>Alphaproteobacteria</taxon>
        <taxon>Hyphomicrobiales</taxon>
        <taxon>Devosiaceae</taxon>
        <taxon>Devosia</taxon>
    </lineage>
</organism>
<evidence type="ECO:0000313" key="2">
    <source>
        <dbReference type="Proteomes" id="UP001156691"/>
    </source>
</evidence>
<protein>
    <submittedName>
        <fullName evidence="1">Uncharacterized protein</fullName>
    </submittedName>
</protein>
<evidence type="ECO:0000313" key="1">
    <source>
        <dbReference type="EMBL" id="GLQ55485.1"/>
    </source>
</evidence>
<comment type="caution">
    <text evidence="1">The sequence shown here is derived from an EMBL/GenBank/DDBJ whole genome shotgun (WGS) entry which is preliminary data.</text>
</comment>
<gene>
    <name evidence="1" type="ORF">GCM10010862_27440</name>
</gene>
<proteinExistence type="predicted"/>
<dbReference type="EMBL" id="BSNS01000011">
    <property type="protein sequence ID" value="GLQ55485.1"/>
    <property type="molecule type" value="Genomic_DNA"/>
</dbReference>
<dbReference type="Proteomes" id="UP001156691">
    <property type="component" value="Unassembled WGS sequence"/>
</dbReference>
<sequence>MGYAGPVEGTLGGFRHVEIRIAIDIDQSDGSIVGQGTRNDSQPDGAVSAKDERRFAIRHGTRDMSGNGYRRFTYGGKVHRGRIAPIRPPTKRECIARVADLPPSPLKRSDQAMAPECIRRFLLSGRVCPGTCRRSDYGQAVAHNSLRRGLQR</sequence>
<name>A0ABQ5W6D4_9HYPH</name>